<organism evidence="1 2">
    <name type="scientific">Lithocarpus litseifolius</name>
    <dbReference type="NCBI Taxonomy" id="425828"/>
    <lineage>
        <taxon>Eukaryota</taxon>
        <taxon>Viridiplantae</taxon>
        <taxon>Streptophyta</taxon>
        <taxon>Embryophyta</taxon>
        <taxon>Tracheophyta</taxon>
        <taxon>Spermatophyta</taxon>
        <taxon>Magnoliopsida</taxon>
        <taxon>eudicotyledons</taxon>
        <taxon>Gunneridae</taxon>
        <taxon>Pentapetalae</taxon>
        <taxon>rosids</taxon>
        <taxon>fabids</taxon>
        <taxon>Fagales</taxon>
        <taxon>Fagaceae</taxon>
        <taxon>Lithocarpus</taxon>
    </lineage>
</organism>
<comment type="caution">
    <text evidence="1">The sequence shown here is derived from an EMBL/GenBank/DDBJ whole genome shotgun (WGS) entry which is preliminary data.</text>
</comment>
<dbReference type="AlphaFoldDB" id="A0AAW2C104"/>
<evidence type="ECO:0000313" key="2">
    <source>
        <dbReference type="Proteomes" id="UP001459277"/>
    </source>
</evidence>
<reference evidence="1 2" key="1">
    <citation type="submission" date="2024-01" db="EMBL/GenBank/DDBJ databases">
        <title>A telomere-to-telomere, gap-free genome of sweet tea (Lithocarpus litseifolius).</title>
        <authorList>
            <person name="Zhou J."/>
        </authorList>
    </citation>
    <scope>NUCLEOTIDE SEQUENCE [LARGE SCALE GENOMIC DNA]</scope>
    <source>
        <strain evidence="1">Zhou-2022a</strain>
        <tissue evidence="1">Leaf</tissue>
    </source>
</reference>
<dbReference type="Proteomes" id="UP001459277">
    <property type="component" value="Unassembled WGS sequence"/>
</dbReference>
<proteinExistence type="predicted"/>
<evidence type="ECO:0000313" key="1">
    <source>
        <dbReference type="EMBL" id="KAK9991393.1"/>
    </source>
</evidence>
<sequence length="86" mass="10025">MKVWMYEYFGVSPQVLADAGDMYPRLLCWLPKYRLSVPPKRSLQVWRIVIDNLTTDDFPKKVTDVCSLLCTNPNPVLVIQRTPLNR</sequence>
<name>A0AAW2C104_9ROSI</name>
<protein>
    <submittedName>
        <fullName evidence="1">Uncharacterized protein</fullName>
    </submittedName>
</protein>
<keyword evidence="2" id="KW-1185">Reference proteome</keyword>
<accession>A0AAW2C104</accession>
<dbReference type="EMBL" id="JAZDWU010000009">
    <property type="protein sequence ID" value="KAK9991393.1"/>
    <property type="molecule type" value="Genomic_DNA"/>
</dbReference>
<gene>
    <name evidence="1" type="ORF">SO802_026378</name>
</gene>